<dbReference type="EMBL" id="HBUE01223247">
    <property type="protein sequence ID" value="CAG6540580.1"/>
    <property type="molecule type" value="Transcribed_RNA"/>
</dbReference>
<dbReference type="EMBL" id="HBUE01329917">
    <property type="protein sequence ID" value="CAG6592651.1"/>
    <property type="molecule type" value="Transcribed_RNA"/>
</dbReference>
<accession>A0A8D8HSA9</accession>
<organism evidence="2">
    <name type="scientific">Culex pipiens</name>
    <name type="common">House mosquito</name>
    <dbReference type="NCBI Taxonomy" id="7175"/>
    <lineage>
        <taxon>Eukaryota</taxon>
        <taxon>Metazoa</taxon>
        <taxon>Ecdysozoa</taxon>
        <taxon>Arthropoda</taxon>
        <taxon>Hexapoda</taxon>
        <taxon>Insecta</taxon>
        <taxon>Pterygota</taxon>
        <taxon>Neoptera</taxon>
        <taxon>Endopterygota</taxon>
        <taxon>Diptera</taxon>
        <taxon>Nematocera</taxon>
        <taxon>Culicoidea</taxon>
        <taxon>Culicidae</taxon>
        <taxon>Culicinae</taxon>
        <taxon>Culicini</taxon>
        <taxon>Culex</taxon>
        <taxon>Culex</taxon>
    </lineage>
</organism>
<name>A0A8D8HSA9_CULPI</name>
<sequence>MSEAKAARDGRQRSSGLPYWRMWRPSQEKQLRIEPSNIQGATGAEGSPKIPPVVPKVHLSDGSQCHQKDKTAQRKRRLGRSAGSPALLQHYPDWTVIRTGCSVLGTS</sequence>
<dbReference type="EMBL" id="HBUE01329920">
    <property type="protein sequence ID" value="CAG6592657.1"/>
    <property type="molecule type" value="Transcribed_RNA"/>
</dbReference>
<dbReference type="AlphaFoldDB" id="A0A8D8HSA9"/>
<dbReference type="EMBL" id="HBUE01223250">
    <property type="protein sequence ID" value="CAG6540586.1"/>
    <property type="molecule type" value="Transcribed_RNA"/>
</dbReference>
<dbReference type="EMBL" id="HBUE01329918">
    <property type="protein sequence ID" value="CAG6592653.1"/>
    <property type="molecule type" value="Transcribed_RNA"/>
</dbReference>
<dbReference type="EMBL" id="HBUE01223249">
    <property type="protein sequence ID" value="CAG6540584.1"/>
    <property type="molecule type" value="Transcribed_RNA"/>
</dbReference>
<protein>
    <submittedName>
        <fullName evidence="2">(northern house mosquito) hypothetical protein</fullName>
    </submittedName>
</protein>
<reference evidence="2" key="1">
    <citation type="submission" date="2021-05" db="EMBL/GenBank/DDBJ databases">
        <authorList>
            <person name="Alioto T."/>
            <person name="Alioto T."/>
            <person name="Gomez Garrido J."/>
        </authorList>
    </citation>
    <scope>NUCLEOTIDE SEQUENCE</scope>
</reference>
<dbReference type="EMBL" id="HBUE01223248">
    <property type="protein sequence ID" value="CAG6540582.1"/>
    <property type="molecule type" value="Transcribed_RNA"/>
</dbReference>
<dbReference type="EMBL" id="HBUE01329919">
    <property type="protein sequence ID" value="CAG6592655.1"/>
    <property type="molecule type" value="Transcribed_RNA"/>
</dbReference>
<evidence type="ECO:0000313" key="2">
    <source>
        <dbReference type="EMBL" id="CAG6540584.1"/>
    </source>
</evidence>
<feature type="region of interest" description="Disordered" evidence="1">
    <location>
        <begin position="36"/>
        <end position="85"/>
    </location>
</feature>
<dbReference type="EMBL" id="HBUE01143004">
    <property type="protein sequence ID" value="CAG6501805.1"/>
    <property type="molecule type" value="Transcribed_RNA"/>
</dbReference>
<proteinExistence type="predicted"/>
<evidence type="ECO:0000256" key="1">
    <source>
        <dbReference type="SAM" id="MobiDB-lite"/>
    </source>
</evidence>